<dbReference type="SUPFAM" id="SSF52540">
    <property type="entry name" value="P-loop containing nucleoside triphosphate hydrolases"/>
    <property type="match status" value="1"/>
</dbReference>
<protein>
    <recommendedName>
        <fullName evidence="3">Sulfotransferase</fullName>
        <ecNumber evidence="3">2.8.2.-</ecNumber>
    </recommendedName>
</protein>
<evidence type="ECO:0000313" key="6">
    <source>
        <dbReference type="Proteomes" id="UP001293254"/>
    </source>
</evidence>
<dbReference type="Pfam" id="PF00685">
    <property type="entry name" value="Sulfotransfer_1"/>
    <property type="match status" value="1"/>
</dbReference>
<dbReference type="GO" id="GO:0008146">
    <property type="term" value="F:sulfotransferase activity"/>
    <property type="evidence" value="ECO:0007669"/>
    <property type="project" value="InterPro"/>
</dbReference>
<comment type="similarity">
    <text evidence="1 3">Belongs to the sulfotransferase 1 family.</text>
</comment>
<sequence>MPSEITPSPPQYLQQEETLTQECKDFISTLPKERGWLASHLYQYQGFWYPVRHLQGLISCQKHFQAQQSDVFLVTTPKSGTTWLKAIIFTLANRTRYPVAKNHPLLTNNPHDLVPFLEIKLYVDNQIPDFSSFPSLRLFSTHSPHVSLPESVKQNSACKIVYLCRNPKDIFVSLWHFTNKLRPQETGRNSMSEVFDLFCRGVSLFGPFWDHALEYWKLSIENPDRVLFLKFEDMKNQPGTHLRRLAEFLGSPFSAGEEESGLVEEILKLCSFDNLSSLEVNRSGKLTSGEENKVFFRRGVVGDWKNYLGSEMVDRIDRITEEKFCGSGLII</sequence>
<gene>
    <name evidence="5" type="ORF">Salat_1312100</name>
</gene>
<proteinExistence type="inferred from homology"/>
<keyword evidence="6" id="KW-1185">Reference proteome</keyword>
<dbReference type="InterPro" id="IPR000863">
    <property type="entry name" value="Sulfotransferase_dom"/>
</dbReference>
<dbReference type="AlphaFoldDB" id="A0AAE2CQ74"/>
<feature type="domain" description="Sulfotransferase" evidence="4">
    <location>
        <begin position="69"/>
        <end position="327"/>
    </location>
</feature>
<dbReference type="EMBL" id="JACGWO010000004">
    <property type="protein sequence ID" value="KAK4430114.1"/>
    <property type="molecule type" value="Genomic_DNA"/>
</dbReference>
<evidence type="ECO:0000313" key="5">
    <source>
        <dbReference type="EMBL" id="KAK4430114.1"/>
    </source>
</evidence>
<organism evidence="5 6">
    <name type="scientific">Sesamum alatum</name>
    <dbReference type="NCBI Taxonomy" id="300844"/>
    <lineage>
        <taxon>Eukaryota</taxon>
        <taxon>Viridiplantae</taxon>
        <taxon>Streptophyta</taxon>
        <taxon>Embryophyta</taxon>
        <taxon>Tracheophyta</taxon>
        <taxon>Spermatophyta</taxon>
        <taxon>Magnoliopsida</taxon>
        <taxon>eudicotyledons</taxon>
        <taxon>Gunneridae</taxon>
        <taxon>Pentapetalae</taxon>
        <taxon>asterids</taxon>
        <taxon>lamiids</taxon>
        <taxon>Lamiales</taxon>
        <taxon>Pedaliaceae</taxon>
        <taxon>Sesamum</taxon>
    </lineage>
</organism>
<dbReference type="Proteomes" id="UP001293254">
    <property type="component" value="Unassembled WGS sequence"/>
</dbReference>
<dbReference type="PANTHER" id="PTHR11783">
    <property type="entry name" value="SULFOTRANSFERASE SULT"/>
    <property type="match status" value="1"/>
</dbReference>
<evidence type="ECO:0000256" key="2">
    <source>
        <dbReference type="ARBA" id="ARBA00022679"/>
    </source>
</evidence>
<evidence type="ECO:0000256" key="3">
    <source>
        <dbReference type="RuleBase" id="RU361155"/>
    </source>
</evidence>
<evidence type="ECO:0000256" key="1">
    <source>
        <dbReference type="ARBA" id="ARBA00005771"/>
    </source>
</evidence>
<comment type="caution">
    <text evidence="5">The sequence shown here is derived from an EMBL/GenBank/DDBJ whole genome shotgun (WGS) entry which is preliminary data.</text>
</comment>
<reference evidence="5" key="2">
    <citation type="journal article" date="2024" name="Plant">
        <title>Genomic evolution and insights into agronomic trait innovations of Sesamum species.</title>
        <authorList>
            <person name="Miao H."/>
            <person name="Wang L."/>
            <person name="Qu L."/>
            <person name="Liu H."/>
            <person name="Sun Y."/>
            <person name="Le M."/>
            <person name="Wang Q."/>
            <person name="Wei S."/>
            <person name="Zheng Y."/>
            <person name="Lin W."/>
            <person name="Duan Y."/>
            <person name="Cao H."/>
            <person name="Xiong S."/>
            <person name="Wang X."/>
            <person name="Wei L."/>
            <person name="Li C."/>
            <person name="Ma Q."/>
            <person name="Ju M."/>
            <person name="Zhao R."/>
            <person name="Li G."/>
            <person name="Mu C."/>
            <person name="Tian Q."/>
            <person name="Mei H."/>
            <person name="Zhang T."/>
            <person name="Gao T."/>
            <person name="Zhang H."/>
        </authorList>
    </citation>
    <scope>NUCLEOTIDE SEQUENCE</scope>
    <source>
        <strain evidence="5">3651</strain>
    </source>
</reference>
<name>A0AAE2CQ74_9LAMI</name>
<dbReference type="Gene3D" id="3.40.50.300">
    <property type="entry name" value="P-loop containing nucleotide triphosphate hydrolases"/>
    <property type="match status" value="1"/>
</dbReference>
<dbReference type="InterPro" id="IPR027417">
    <property type="entry name" value="P-loop_NTPase"/>
</dbReference>
<reference evidence="5" key="1">
    <citation type="submission" date="2020-06" db="EMBL/GenBank/DDBJ databases">
        <authorList>
            <person name="Li T."/>
            <person name="Hu X."/>
            <person name="Zhang T."/>
            <person name="Song X."/>
            <person name="Zhang H."/>
            <person name="Dai N."/>
            <person name="Sheng W."/>
            <person name="Hou X."/>
            <person name="Wei L."/>
        </authorList>
    </citation>
    <scope>NUCLEOTIDE SEQUENCE</scope>
    <source>
        <strain evidence="5">3651</strain>
        <tissue evidence="5">Leaf</tissue>
    </source>
</reference>
<keyword evidence="2 3" id="KW-0808">Transferase</keyword>
<accession>A0AAE2CQ74</accession>
<evidence type="ECO:0000259" key="4">
    <source>
        <dbReference type="Pfam" id="PF00685"/>
    </source>
</evidence>
<dbReference type="EC" id="2.8.2.-" evidence="3"/>